<gene>
    <name evidence="1" type="ORF">LCGC14_0373060</name>
</gene>
<comment type="caution">
    <text evidence="1">The sequence shown here is derived from an EMBL/GenBank/DDBJ whole genome shotgun (WGS) entry which is preliminary data.</text>
</comment>
<dbReference type="EMBL" id="LAZR01000299">
    <property type="protein sequence ID" value="KKN76111.1"/>
    <property type="molecule type" value="Genomic_DNA"/>
</dbReference>
<organism evidence="1">
    <name type="scientific">marine sediment metagenome</name>
    <dbReference type="NCBI Taxonomy" id="412755"/>
    <lineage>
        <taxon>unclassified sequences</taxon>
        <taxon>metagenomes</taxon>
        <taxon>ecological metagenomes</taxon>
    </lineage>
</organism>
<evidence type="ECO:0000313" key="1">
    <source>
        <dbReference type="EMBL" id="KKN76111.1"/>
    </source>
</evidence>
<dbReference type="AlphaFoldDB" id="A0A0F9VRK7"/>
<reference evidence="1" key="1">
    <citation type="journal article" date="2015" name="Nature">
        <title>Complex archaea that bridge the gap between prokaryotes and eukaryotes.</title>
        <authorList>
            <person name="Spang A."/>
            <person name="Saw J.H."/>
            <person name="Jorgensen S.L."/>
            <person name="Zaremba-Niedzwiedzka K."/>
            <person name="Martijn J."/>
            <person name="Lind A.E."/>
            <person name="van Eijk R."/>
            <person name="Schleper C."/>
            <person name="Guy L."/>
            <person name="Ettema T.J."/>
        </authorList>
    </citation>
    <scope>NUCLEOTIDE SEQUENCE</scope>
</reference>
<proteinExistence type="predicted"/>
<accession>A0A0F9VRK7</accession>
<name>A0A0F9VRK7_9ZZZZ</name>
<sequence length="98" mass="11712">MSHLSDSRIVDLSEWHPWFPWVPIKLTEGNFNERGKYRWLWTVERKLNMEMTYPGDARWDDGKGDFAGHVWEYRDMGNRIDDQLSMWPGGNDDEMSFA</sequence>
<protein>
    <submittedName>
        <fullName evidence="1">Uncharacterized protein</fullName>
    </submittedName>
</protein>